<name>A0ABP1DMR0_9APHY</name>
<feature type="region of interest" description="Disordered" evidence="1">
    <location>
        <begin position="290"/>
        <end position="361"/>
    </location>
</feature>
<gene>
    <name evidence="3" type="ORF">GFSPODELE1_LOCUS7202</name>
</gene>
<feature type="transmembrane region" description="Helical" evidence="2">
    <location>
        <begin position="36"/>
        <end position="58"/>
    </location>
</feature>
<feature type="region of interest" description="Disordered" evidence="1">
    <location>
        <begin position="207"/>
        <end position="241"/>
    </location>
</feature>
<keyword evidence="2" id="KW-1133">Transmembrane helix</keyword>
<feature type="compositionally biased region" description="Low complexity" evidence="1">
    <location>
        <begin position="290"/>
        <end position="299"/>
    </location>
</feature>
<accession>A0ABP1DMR0</accession>
<evidence type="ECO:0000256" key="1">
    <source>
        <dbReference type="SAM" id="MobiDB-lite"/>
    </source>
</evidence>
<sequence>MVPFGLKIVWFSLSLSGLLGSWAALPAFIRTARSSWLPVVYSIANTILQGMFCLGLIWRLEPSRIPHAFAEAQTALIHASWTCIAGVCLLGSSATASLPHKGLSWLNSLQCRYDTAMRIIFLGFLPVVVIATQLAIIKGLNVTLAGDGMFCDAFNPVWVRLVGYSGLVPFLAIPSLVISVTTSIRIIGFRRNNPGPDDNFTPLPISHRFRQSSCPNTPETRHSSPEHRRTPTAPTPTDNDCSLRSLTPSFYAIPSRPHTPSFALTYNPPGRARITVSGYKYHLPSYYLSPASPSSDAASQTSQARRPSTDLMTESGTSTRSNSHLSSVSPIAFAPSSETGSIKAPSKNLTRGTSPAMPLPGDMEKGSLRQTTTLNAVFSFDGSFHTDSDDAVSGSIKWARMSMESSGRKSEMEFARITDEMDDLSYPRNSPMNYPTPTPHHGYDDPSSRHMLIFFHLLSVILIVGAITSLVDMIGRRTSSPIAFGTQHVALILTAWAPCVAFGIPLPRRRTIRS</sequence>
<proteinExistence type="predicted"/>
<protein>
    <submittedName>
        <fullName evidence="3">Uncharacterized protein</fullName>
    </submittedName>
</protein>
<dbReference type="Proteomes" id="UP001497453">
    <property type="component" value="Chromosome 5"/>
</dbReference>
<feature type="compositionally biased region" description="Polar residues" evidence="1">
    <location>
        <begin position="300"/>
        <end position="329"/>
    </location>
</feature>
<feature type="transmembrane region" description="Helical" evidence="2">
    <location>
        <begin position="6"/>
        <end position="29"/>
    </location>
</feature>
<keyword evidence="2" id="KW-0472">Membrane</keyword>
<evidence type="ECO:0000256" key="2">
    <source>
        <dbReference type="SAM" id="Phobius"/>
    </source>
</evidence>
<feature type="transmembrane region" description="Helical" evidence="2">
    <location>
        <begin position="119"/>
        <end position="137"/>
    </location>
</feature>
<reference evidence="4" key="1">
    <citation type="submission" date="2024-04" db="EMBL/GenBank/DDBJ databases">
        <authorList>
            <person name="Shaw F."/>
            <person name="Minotto A."/>
        </authorList>
    </citation>
    <scope>NUCLEOTIDE SEQUENCE [LARGE SCALE GENOMIC DNA]</scope>
</reference>
<feature type="compositionally biased region" description="Basic and acidic residues" evidence="1">
    <location>
        <begin position="219"/>
        <end position="229"/>
    </location>
</feature>
<feature type="transmembrane region" description="Helical" evidence="2">
    <location>
        <begin position="157"/>
        <end position="181"/>
    </location>
</feature>
<organism evidence="3 4">
    <name type="scientific">Somion occarium</name>
    <dbReference type="NCBI Taxonomy" id="3059160"/>
    <lineage>
        <taxon>Eukaryota</taxon>
        <taxon>Fungi</taxon>
        <taxon>Dikarya</taxon>
        <taxon>Basidiomycota</taxon>
        <taxon>Agaricomycotina</taxon>
        <taxon>Agaricomycetes</taxon>
        <taxon>Polyporales</taxon>
        <taxon>Cerrenaceae</taxon>
        <taxon>Somion</taxon>
    </lineage>
</organism>
<keyword evidence="2" id="KW-0812">Transmembrane</keyword>
<feature type="transmembrane region" description="Helical" evidence="2">
    <location>
        <begin position="451"/>
        <end position="470"/>
    </location>
</feature>
<feature type="transmembrane region" description="Helical" evidence="2">
    <location>
        <begin position="78"/>
        <end position="98"/>
    </location>
</feature>
<evidence type="ECO:0000313" key="3">
    <source>
        <dbReference type="EMBL" id="CAL1709120.1"/>
    </source>
</evidence>
<feature type="transmembrane region" description="Helical" evidence="2">
    <location>
        <begin position="482"/>
        <end position="504"/>
    </location>
</feature>
<evidence type="ECO:0000313" key="4">
    <source>
        <dbReference type="Proteomes" id="UP001497453"/>
    </source>
</evidence>
<keyword evidence="4" id="KW-1185">Reference proteome</keyword>
<dbReference type="EMBL" id="OZ037948">
    <property type="protein sequence ID" value="CAL1709120.1"/>
    <property type="molecule type" value="Genomic_DNA"/>
</dbReference>